<evidence type="ECO:0000256" key="1">
    <source>
        <dbReference type="SAM" id="SignalP"/>
    </source>
</evidence>
<dbReference type="EMBL" id="JBBUTF010000035">
    <property type="protein sequence ID" value="MEK8028988.1"/>
    <property type="molecule type" value="Genomic_DNA"/>
</dbReference>
<accession>A0ABU9BGB1</accession>
<organism evidence="2 3">
    <name type="scientific">Pseudaquabacterium rugosum</name>
    <dbReference type="NCBI Taxonomy" id="2984194"/>
    <lineage>
        <taxon>Bacteria</taxon>
        <taxon>Pseudomonadati</taxon>
        <taxon>Pseudomonadota</taxon>
        <taxon>Betaproteobacteria</taxon>
        <taxon>Burkholderiales</taxon>
        <taxon>Sphaerotilaceae</taxon>
        <taxon>Pseudaquabacterium</taxon>
    </lineage>
</organism>
<feature type="signal peptide" evidence="1">
    <location>
        <begin position="1"/>
        <end position="38"/>
    </location>
</feature>
<gene>
    <name evidence="2" type="ORF">AACH11_23775</name>
</gene>
<proteinExistence type="predicted"/>
<keyword evidence="3" id="KW-1185">Reference proteome</keyword>
<keyword evidence="1" id="KW-0732">Signal</keyword>
<evidence type="ECO:0000313" key="3">
    <source>
        <dbReference type="Proteomes" id="UP001368500"/>
    </source>
</evidence>
<protein>
    <submittedName>
        <fullName evidence="2">PEP-CTERM sorting domain-containing protein</fullName>
    </submittedName>
</protein>
<dbReference type="InterPro" id="IPR013424">
    <property type="entry name" value="Ice-binding_C"/>
</dbReference>
<dbReference type="Proteomes" id="UP001368500">
    <property type="component" value="Unassembled WGS sequence"/>
</dbReference>
<dbReference type="NCBIfam" id="TIGR02595">
    <property type="entry name" value="PEP_CTERM"/>
    <property type="match status" value="1"/>
</dbReference>
<reference evidence="2 3" key="1">
    <citation type="submission" date="2024-04" db="EMBL/GenBank/DDBJ databases">
        <title>Novel species of the genus Ideonella isolated from streams.</title>
        <authorList>
            <person name="Lu H."/>
        </authorList>
    </citation>
    <scope>NUCLEOTIDE SEQUENCE [LARGE SCALE GENOMIC DNA]</scope>
    <source>
        <strain evidence="2 3">BYS139W</strain>
    </source>
</reference>
<comment type="caution">
    <text evidence="2">The sequence shown here is derived from an EMBL/GenBank/DDBJ whole genome shotgun (WGS) entry which is preliminary data.</text>
</comment>
<sequence>MSPSTPSAGTPPCRAPLSLAGRRLAVALAASLCGLAQAATQTWTDEADFLAAVGTVRTETFNAYAADQTAGGTRLILDDFTVTPNARVDAPPLARDIDGSTLLTFDLSWGGWADLVFDQPLRAVGFWINSASVTVSVAASGLDGFGSYRHLTSLDSGSSGLAFIGFTSDQTFNRLAFSGPGCCSRVMALDNVMSASVLAPVPEPTQGLLMAAGLGTLLGWRGLRRRAAGADGTARAA</sequence>
<dbReference type="RefSeq" id="WP_341376775.1">
    <property type="nucleotide sequence ID" value="NZ_JBBUTF010000035.1"/>
</dbReference>
<name>A0ABU9BGB1_9BURK</name>
<evidence type="ECO:0000313" key="2">
    <source>
        <dbReference type="EMBL" id="MEK8028988.1"/>
    </source>
</evidence>
<feature type="chain" id="PRO_5045452659" evidence="1">
    <location>
        <begin position="39"/>
        <end position="237"/>
    </location>
</feature>